<feature type="compositionally biased region" description="Basic residues" evidence="1">
    <location>
        <begin position="279"/>
        <end position="288"/>
    </location>
</feature>
<dbReference type="AlphaFoldDB" id="A0A194VWT3"/>
<feature type="region of interest" description="Disordered" evidence="1">
    <location>
        <begin position="180"/>
        <end position="292"/>
    </location>
</feature>
<sequence length="305" mass="34420">MPRIVTVRDASQLSSRVSSFREDVWRLSKRGCAVTREGDVDGTPCPGFEAAHIVPQSQWMVFPMDDNQNIADPTDQSSLNRAWLDTWTPERNGIMLDSTLHKCFDQRLWSIHPEKRKLRVFIDIPYLHKFHGQTVYLSKYTEDKVLQHHYDMCVLENMVIPEVPNPLKLTNTPSLAPRPMKYLKTFDTDPSKQSSNLGTPSFPGVPSFPGGSSSGTPSSGGNAFFPPSRQAAAHPPSPPLSKPGSEERILWPYNEDTNKVPSTAQQSIEDISDDDGQRRGRSRKKRRCTSSEVGDNWVAKWQRLE</sequence>
<feature type="domain" description="HNH nuclease" evidence="2">
    <location>
        <begin position="32"/>
        <end position="112"/>
    </location>
</feature>
<reference evidence="3" key="1">
    <citation type="submission" date="2014-12" db="EMBL/GenBank/DDBJ databases">
        <title>Genome Sequence of Valsa Canker Pathogens Uncovers a Specific Adaption of Colonization on Woody Bark.</title>
        <authorList>
            <person name="Yin Z."/>
            <person name="Liu H."/>
            <person name="Gao X."/>
            <person name="Li Z."/>
            <person name="Song N."/>
            <person name="Ke X."/>
            <person name="Dai Q."/>
            <person name="Wu Y."/>
            <person name="Sun Y."/>
            <person name="Xu J.-R."/>
            <person name="Kang Z.K."/>
            <person name="Wang L."/>
            <person name="Huang L."/>
        </authorList>
    </citation>
    <scope>NUCLEOTIDE SEQUENCE [LARGE SCALE GENOMIC DNA]</scope>
    <source>
        <strain evidence="3">03-8</strain>
    </source>
</reference>
<gene>
    <name evidence="3" type="ORF">VM1G_04227</name>
</gene>
<organism evidence="3 4">
    <name type="scientific">Cytospora mali</name>
    <name type="common">Apple Valsa canker fungus</name>
    <name type="synonym">Valsa mali</name>
    <dbReference type="NCBI Taxonomy" id="578113"/>
    <lineage>
        <taxon>Eukaryota</taxon>
        <taxon>Fungi</taxon>
        <taxon>Dikarya</taxon>
        <taxon>Ascomycota</taxon>
        <taxon>Pezizomycotina</taxon>
        <taxon>Sordariomycetes</taxon>
        <taxon>Sordariomycetidae</taxon>
        <taxon>Diaporthales</taxon>
        <taxon>Cytosporaceae</taxon>
        <taxon>Cytospora</taxon>
    </lineage>
</organism>
<dbReference type="EMBL" id="CM003101">
    <property type="protein sequence ID" value="KUI68270.1"/>
    <property type="molecule type" value="Genomic_DNA"/>
</dbReference>
<dbReference type="Pfam" id="PF13391">
    <property type="entry name" value="HNH_2"/>
    <property type="match status" value="1"/>
</dbReference>
<evidence type="ECO:0000256" key="1">
    <source>
        <dbReference type="SAM" id="MobiDB-lite"/>
    </source>
</evidence>
<evidence type="ECO:0000313" key="3">
    <source>
        <dbReference type="EMBL" id="KUI68270.1"/>
    </source>
</evidence>
<name>A0A194VWT3_CYTMA</name>
<dbReference type="InterPro" id="IPR003615">
    <property type="entry name" value="HNH_nuc"/>
</dbReference>
<dbReference type="Proteomes" id="UP000078559">
    <property type="component" value="Chromosome 4"/>
</dbReference>
<accession>A0A194VWT3</accession>
<proteinExistence type="predicted"/>
<protein>
    <recommendedName>
        <fullName evidence="2">HNH nuclease domain-containing protein</fullName>
    </recommendedName>
</protein>
<feature type="compositionally biased region" description="Low complexity" evidence="1">
    <location>
        <begin position="198"/>
        <end position="221"/>
    </location>
</feature>
<dbReference type="OrthoDB" id="2142759at2759"/>
<feature type="compositionally biased region" description="Polar residues" evidence="1">
    <location>
        <begin position="259"/>
        <end position="269"/>
    </location>
</feature>
<evidence type="ECO:0000313" key="4">
    <source>
        <dbReference type="Proteomes" id="UP000078559"/>
    </source>
</evidence>
<evidence type="ECO:0000259" key="2">
    <source>
        <dbReference type="Pfam" id="PF13391"/>
    </source>
</evidence>
<keyword evidence="4" id="KW-1185">Reference proteome</keyword>